<proteinExistence type="predicted"/>
<protein>
    <submittedName>
        <fullName evidence="1">Uncharacterized protein</fullName>
    </submittedName>
</protein>
<organism evidence="1">
    <name type="scientific">marine sediment metagenome</name>
    <dbReference type="NCBI Taxonomy" id="412755"/>
    <lineage>
        <taxon>unclassified sequences</taxon>
        <taxon>metagenomes</taxon>
        <taxon>ecological metagenomes</taxon>
    </lineage>
</organism>
<feature type="non-terminal residue" evidence="1">
    <location>
        <position position="109"/>
    </location>
</feature>
<accession>X1GHU9</accession>
<sequence length="109" mass="13239">MTETEIIQTVEIPFRSKKYINNNPVYFRYHIFANNSETPFECRLVFYIKKTKIYNEQIFREFKVTINSPTTMGHFYNVNKTNENLNIHKNLKMRIFSKCYLKVEKGNFH</sequence>
<dbReference type="AlphaFoldDB" id="X1GHU9"/>
<gene>
    <name evidence="1" type="ORF">S03H2_14505</name>
</gene>
<comment type="caution">
    <text evidence="1">The sequence shown here is derived from an EMBL/GenBank/DDBJ whole genome shotgun (WGS) entry which is preliminary data.</text>
</comment>
<evidence type="ECO:0000313" key="1">
    <source>
        <dbReference type="EMBL" id="GAH44415.1"/>
    </source>
</evidence>
<name>X1GHU9_9ZZZZ</name>
<dbReference type="EMBL" id="BARU01007359">
    <property type="protein sequence ID" value="GAH44415.1"/>
    <property type="molecule type" value="Genomic_DNA"/>
</dbReference>
<reference evidence="1" key="1">
    <citation type="journal article" date="2014" name="Front. Microbiol.">
        <title>High frequency of phylogenetically diverse reductive dehalogenase-homologous genes in deep subseafloor sedimentary metagenomes.</title>
        <authorList>
            <person name="Kawai M."/>
            <person name="Futagami T."/>
            <person name="Toyoda A."/>
            <person name="Takaki Y."/>
            <person name="Nishi S."/>
            <person name="Hori S."/>
            <person name="Arai W."/>
            <person name="Tsubouchi T."/>
            <person name="Morono Y."/>
            <person name="Uchiyama I."/>
            <person name="Ito T."/>
            <person name="Fujiyama A."/>
            <person name="Inagaki F."/>
            <person name="Takami H."/>
        </authorList>
    </citation>
    <scope>NUCLEOTIDE SEQUENCE</scope>
    <source>
        <strain evidence="1">Expedition CK06-06</strain>
    </source>
</reference>